<reference evidence="2" key="1">
    <citation type="journal article" date="2022" name="bioRxiv">
        <title>Sequencing and chromosome-scale assembly of the giantPleurodeles waltlgenome.</title>
        <authorList>
            <person name="Brown T."/>
            <person name="Elewa A."/>
            <person name="Iarovenko S."/>
            <person name="Subramanian E."/>
            <person name="Araus A.J."/>
            <person name="Petzold A."/>
            <person name="Susuki M."/>
            <person name="Suzuki K.-i.T."/>
            <person name="Hayashi T."/>
            <person name="Toyoda A."/>
            <person name="Oliveira C."/>
            <person name="Osipova E."/>
            <person name="Leigh N.D."/>
            <person name="Simon A."/>
            <person name="Yun M.H."/>
        </authorList>
    </citation>
    <scope>NUCLEOTIDE SEQUENCE</scope>
    <source>
        <strain evidence="2">20211129_DDA</strain>
        <tissue evidence="2">Liver</tissue>
    </source>
</reference>
<keyword evidence="3" id="KW-1185">Reference proteome</keyword>
<evidence type="ECO:0000256" key="1">
    <source>
        <dbReference type="SAM" id="MobiDB-lite"/>
    </source>
</evidence>
<proteinExistence type="predicted"/>
<name>A0AAV7N706_PLEWA</name>
<dbReference type="AlphaFoldDB" id="A0AAV7N706"/>
<protein>
    <submittedName>
        <fullName evidence="2">Uncharacterized protein</fullName>
    </submittedName>
</protein>
<evidence type="ECO:0000313" key="3">
    <source>
        <dbReference type="Proteomes" id="UP001066276"/>
    </source>
</evidence>
<accession>A0AAV7N706</accession>
<sequence length="118" mass="13255">MVRGREGSARGRDKRFADPPGISRIFIFRASKGRASWAWALLRGLGALYRGGVTLLKCHVRTPTAEIEKAVKISEDGAEGHKALKKKKREQIKKGDQKASREERLTRNTFGRSALRRP</sequence>
<organism evidence="2 3">
    <name type="scientific">Pleurodeles waltl</name>
    <name type="common">Iberian ribbed newt</name>
    <dbReference type="NCBI Taxonomy" id="8319"/>
    <lineage>
        <taxon>Eukaryota</taxon>
        <taxon>Metazoa</taxon>
        <taxon>Chordata</taxon>
        <taxon>Craniata</taxon>
        <taxon>Vertebrata</taxon>
        <taxon>Euteleostomi</taxon>
        <taxon>Amphibia</taxon>
        <taxon>Batrachia</taxon>
        <taxon>Caudata</taxon>
        <taxon>Salamandroidea</taxon>
        <taxon>Salamandridae</taxon>
        <taxon>Pleurodelinae</taxon>
        <taxon>Pleurodeles</taxon>
    </lineage>
</organism>
<comment type="caution">
    <text evidence="2">The sequence shown here is derived from an EMBL/GenBank/DDBJ whole genome shotgun (WGS) entry which is preliminary data.</text>
</comment>
<evidence type="ECO:0000313" key="2">
    <source>
        <dbReference type="EMBL" id="KAJ1111833.1"/>
    </source>
</evidence>
<dbReference type="Proteomes" id="UP001066276">
    <property type="component" value="Chromosome 8"/>
</dbReference>
<feature type="compositionally biased region" description="Basic and acidic residues" evidence="1">
    <location>
        <begin position="92"/>
        <end position="106"/>
    </location>
</feature>
<gene>
    <name evidence="2" type="ORF">NDU88_000106</name>
</gene>
<feature type="region of interest" description="Disordered" evidence="1">
    <location>
        <begin position="77"/>
        <end position="118"/>
    </location>
</feature>
<dbReference type="EMBL" id="JANPWB010000012">
    <property type="protein sequence ID" value="KAJ1111833.1"/>
    <property type="molecule type" value="Genomic_DNA"/>
</dbReference>